<keyword evidence="1" id="KW-0646">Protease inhibitor</keyword>
<dbReference type="HOGENOM" id="CLU_121690_0_0_1"/>
<dbReference type="EMBL" id="GL376564">
    <property type="status" value="NOT_ANNOTATED_CDS"/>
    <property type="molecule type" value="Genomic_DNA"/>
</dbReference>
<evidence type="ECO:0000256" key="4">
    <source>
        <dbReference type="SAM" id="SignalP"/>
    </source>
</evidence>
<reference evidence="7" key="2">
    <citation type="submission" date="2010-04" db="EMBL/GenBank/DDBJ databases">
        <authorList>
            <person name="Buell R."/>
            <person name="Hamilton J."/>
            <person name="Hostetler J."/>
        </authorList>
    </citation>
    <scope>NUCLEOTIDE SEQUENCE [LARGE SCALE GENOMIC DNA]</scope>
    <source>
        <strain evidence="7">DAOM:BR144</strain>
    </source>
</reference>
<keyword evidence="2" id="KW-0722">Serine protease inhibitor</keyword>
<dbReference type="CDD" id="cd00104">
    <property type="entry name" value="KAZAL_FS"/>
    <property type="match status" value="1"/>
</dbReference>
<keyword evidence="3" id="KW-1015">Disulfide bond</keyword>
<accession>K3WJ82</accession>
<organism evidence="6 7">
    <name type="scientific">Globisporangium ultimum (strain ATCC 200006 / CBS 805.95 / DAOM BR144)</name>
    <name type="common">Pythium ultimum</name>
    <dbReference type="NCBI Taxonomy" id="431595"/>
    <lineage>
        <taxon>Eukaryota</taxon>
        <taxon>Sar</taxon>
        <taxon>Stramenopiles</taxon>
        <taxon>Oomycota</taxon>
        <taxon>Peronosporomycetes</taxon>
        <taxon>Pythiales</taxon>
        <taxon>Pythiaceae</taxon>
        <taxon>Globisporangium</taxon>
    </lineage>
</organism>
<protein>
    <recommendedName>
        <fullName evidence="5">Kazal-like domain-containing protein</fullName>
    </recommendedName>
</protein>
<feature type="domain" description="Kazal-like" evidence="5">
    <location>
        <begin position="73"/>
        <end position="135"/>
    </location>
</feature>
<dbReference type="SUPFAM" id="SSF100895">
    <property type="entry name" value="Kazal-type serine protease inhibitors"/>
    <property type="match status" value="2"/>
</dbReference>
<dbReference type="Pfam" id="PF07648">
    <property type="entry name" value="Kazal_2"/>
    <property type="match status" value="2"/>
</dbReference>
<dbReference type="Proteomes" id="UP000019132">
    <property type="component" value="Unassembled WGS sequence"/>
</dbReference>
<dbReference type="Gene3D" id="3.30.60.30">
    <property type="match status" value="2"/>
</dbReference>
<sequence length="193" mass="21139">MGRADRIRSTVMAFALVCCLVASVLAVPDAHAGPPSIQTSNLHSRSLTSDATISVSVQLTADHEQTQQDTAATNSGSACTIRDCKLTHDDVNVCGSDGKTYLNECLFRNAQCRSNDALTRNTNWNGYRCPHTCGHTITCKEIGKYVCGSDGNVYFGYCNLYVAQCVDPSVEEIECPKDMFENMFPQSSRRIHQ</sequence>
<dbReference type="InParanoid" id="K3WJ82"/>
<feature type="signal peptide" evidence="4">
    <location>
        <begin position="1"/>
        <end position="26"/>
    </location>
</feature>
<dbReference type="InterPro" id="IPR002350">
    <property type="entry name" value="Kazal_dom"/>
</dbReference>
<reference evidence="6" key="3">
    <citation type="submission" date="2015-02" db="UniProtKB">
        <authorList>
            <consortium name="EnsemblProtists"/>
        </authorList>
    </citation>
    <scope>IDENTIFICATION</scope>
    <source>
        <strain evidence="6">DAOM BR144</strain>
    </source>
</reference>
<keyword evidence="7" id="KW-1185">Reference proteome</keyword>
<reference evidence="7" key="1">
    <citation type="journal article" date="2010" name="Genome Biol.">
        <title>Genome sequence of the necrotrophic plant pathogen Pythium ultimum reveals original pathogenicity mechanisms and effector repertoire.</title>
        <authorList>
            <person name="Levesque C.A."/>
            <person name="Brouwer H."/>
            <person name="Cano L."/>
            <person name="Hamilton J.P."/>
            <person name="Holt C."/>
            <person name="Huitema E."/>
            <person name="Raffaele S."/>
            <person name="Robideau G.P."/>
            <person name="Thines M."/>
            <person name="Win J."/>
            <person name="Zerillo M.M."/>
            <person name="Beakes G.W."/>
            <person name="Boore J.L."/>
            <person name="Busam D."/>
            <person name="Dumas B."/>
            <person name="Ferriera S."/>
            <person name="Fuerstenberg S.I."/>
            <person name="Gachon C.M."/>
            <person name="Gaulin E."/>
            <person name="Govers F."/>
            <person name="Grenville-Briggs L."/>
            <person name="Horner N."/>
            <person name="Hostetler J."/>
            <person name="Jiang R.H."/>
            <person name="Johnson J."/>
            <person name="Krajaejun T."/>
            <person name="Lin H."/>
            <person name="Meijer H.J."/>
            <person name="Moore B."/>
            <person name="Morris P."/>
            <person name="Phuntmart V."/>
            <person name="Puiu D."/>
            <person name="Shetty J."/>
            <person name="Stajich J.E."/>
            <person name="Tripathy S."/>
            <person name="Wawra S."/>
            <person name="van West P."/>
            <person name="Whitty B.R."/>
            <person name="Coutinho P.M."/>
            <person name="Henrissat B."/>
            <person name="Martin F."/>
            <person name="Thomas P.D."/>
            <person name="Tyler B.M."/>
            <person name="De Vries R.P."/>
            <person name="Kamoun S."/>
            <person name="Yandell M."/>
            <person name="Tisserat N."/>
            <person name="Buell C.R."/>
        </authorList>
    </citation>
    <scope>NUCLEOTIDE SEQUENCE</scope>
    <source>
        <strain evidence="7">DAOM:BR144</strain>
    </source>
</reference>
<dbReference type="AlphaFoldDB" id="K3WJ82"/>
<feature type="chain" id="PRO_5003867810" description="Kazal-like domain-containing protein" evidence="4">
    <location>
        <begin position="27"/>
        <end position="193"/>
    </location>
</feature>
<evidence type="ECO:0000256" key="2">
    <source>
        <dbReference type="ARBA" id="ARBA00022900"/>
    </source>
</evidence>
<dbReference type="eggNOG" id="ENOG502T318">
    <property type="taxonomic scope" value="Eukaryota"/>
</dbReference>
<dbReference type="PANTHER" id="PTHR10913">
    <property type="entry name" value="FOLLISTATIN-RELATED"/>
    <property type="match status" value="1"/>
</dbReference>
<dbReference type="EnsemblProtists" id="PYU1_T005024">
    <property type="protein sequence ID" value="PYU1_T005024"/>
    <property type="gene ID" value="PYU1_G005013"/>
</dbReference>
<keyword evidence="4" id="KW-0732">Signal</keyword>
<dbReference type="VEuPathDB" id="FungiDB:PYU1_G005013"/>
<evidence type="ECO:0000313" key="7">
    <source>
        <dbReference type="Proteomes" id="UP000019132"/>
    </source>
</evidence>
<evidence type="ECO:0000313" key="6">
    <source>
        <dbReference type="EnsemblProtists" id="PYU1_T005024"/>
    </source>
</evidence>
<evidence type="ECO:0000259" key="5">
    <source>
        <dbReference type="PROSITE" id="PS51465"/>
    </source>
</evidence>
<dbReference type="PROSITE" id="PS51465">
    <property type="entry name" value="KAZAL_2"/>
    <property type="match status" value="1"/>
</dbReference>
<evidence type="ECO:0000256" key="1">
    <source>
        <dbReference type="ARBA" id="ARBA00022690"/>
    </source>
</evidence>
<dbReference type="InterPro" id="IPR036058">
    <property type="entry name" value="Kazal_dom_sf"/>
</dbReference>
<evidence type="ECO:0000256" key="3">
    <source>
        <dbReference type="ARBA" id="ARBA00023157"/>
    </source>
</evidence>
<proteinExistence type="predicted"/>
<name>K3WJ82_GLOUD</name>
<dbReference type="InterPro" id="IPR050653">
    <property type="entry name" value="Prot_Inhib_GrowthFact_Antg"/>
</dbReference>
<dbReference type="PANTHER" id="PTHR10913:SF45">
    <property type="entry name" value="FOLLISTATIN, ISOFORM A-RELATED"/>
    <property type="match status" value="1"/>
</dbReference>
<dbReference type="GO" id="GO:0005576">
    <property type="term" value="C:extracellular region"/>
    <property type="evidence" value="ECO:0007669"/>
    <property type="project" value="TreeGrafter"/>
</dbReference>